<organism evidence="2 3">
    <name type="scientific">Microbacterium aurum</name>
    <dbReference type="NCBI Taxonomy" id="36805"/>
    <lineage>
        <taxon>Bacteria</taxon>
        <taxon>Bacillati</taxon>
        <taxon>Actinomycetota</taxon>
        <taxon>Actinomycetes</taxon>
        <taxon>Micrococcales</taxon>
        <taxon>Microbacteriaceae</taxon>
        <taxon>Microbacterium</taxon>
    </lineage>
</organism>
<dbReference type="EMBL" id="CP018762">
    <property type="protein sequence ID" value="APZ33350.1"/>
    <property type="molecule type" value="Genomic_DNA"/>
</dbReference>
<evidence type="ECO:0000313" key="2">
    <source>
        <dbReference type="EMBL" id="APZ33350.1"/>
    </source>
</evidence>
<keyword evidence="1" id="KW-1133">Transmembrane helix</keyword>
<keyword evidence="3" id="KW-1185">Reference proteome</keyword>
<evidence type="ECO:0000313" key="3">
    <source>
        <dbReference type="Proteomes" id="UP000187185"/>
    </source>
</evidence>
<feature type="transmembrane region" description="Helical" evidence="1">
    <location>
        <begin position="6"/>
        <end position="30"/>
    </location>
</feature>
<dbReference type="KEGG" id="maur:BOH66_02925"/>
<dbReference type="Proteomes" id="UP000187185">
    <property type="component" value="Chromosome"/>
</dbReference>
<keyword evidence="1" id="KW-0472">Membrane</keyword>
<sequence length="150" mass="16284">MEVNWAEVLIGGALFFVLGALFTIFVQPGLERRLEDRRTKKQIEREKADAELAAQVKLMAVTPDLFAARYREGAMRVVGLIVSAIILALTGLGMQSIPVPFVYDLAFVPFLVAVLLVVPAASACLEMVRLSGGVRRVLEETSAPPAEETA</sequence>
<protein>
    <submittedName>
        <fullName evidence="2">Uncharacterized protein</fullName>
    </submittedName>
</protein>
<dbReference type="RefSeq" id="WP_076689129.1">
    <property type="nucleotide sequence ID" value="NZ_CP018762.1"/>
</dbReference>
<proteinExistence type="predicted"/>
<feature type="transmembrane region" description="Helical" evidence="1">
    <location>
        <begin position="106"/>
        <end position="128"/>
    </location>
</feature>
<dbReference type="AlphaFoldDB" id="A0A1P8U5G3"/>
<keyword evidence="1" id="KW-0812">Transmembrane</keyword>
<feature type="transmembrane region" description="Helical" evidence="1">
    <location>
        <begin position="77"/>
        <end position="94"/>
    </location>
</feature>
<gene>
    <name evidence="2" type="ORF">BOH66_02925</name>
</gene>
<name>A0A1P8U5G3_9MICO</name>
<evidence type="ECO:0000256" key="1">
    <source>
        <dbReference type="SAM" id="Phobius"/>
    </source>
</evidence>
<reference evidence="2 3" key="1">
    <citation type="submission" date="2016-12" db="EMBL/GenBank/DDBJ databases">
        <title>Complete genome sequence of Microbacterium aurum KACC 15219.</title>
        <authorList>
            <person name="Jung Y."/>
            <person name="Shin J.-H."/>
            <person name="Lee Y.-J."/>
            <person name="Yi H."/>
            <person name="Bahn Y.-S."/>
            <person name="Kim J.F."/>
            <person name="Lee D.-W."/>
        </authorList>
    </citation>
    <scope>NUCLEOTIDE SEQUENCE [LARGE SCALE GENOMIC DNA]</scope>
    <source>
        <strain evidence="2 3">KACC 15219</strain>
    </source>
</reference>
<accession>A0A1P8U5G3</accession>